<feature type="transmembrane region" description="Helical" evidence="7">
    <location>
        <begin position="55"/>
        <end position="74"/>
    </location>
</feature>
<evidence type="ECO:0000313" key="9">
    <source>
        <dbReference type="Proteomes" id="UP001329430"/>
    </source>
</evidence>
<keyword evidence="5 7" id="KW-0472">Membrane</keyword>
<keyword evidence="3 7" id="KW-0812">Transmembrane</keyword>
<evidence type="ECO:0000313" key="8">
    <source>
        <dbReference type="EMBL" id="KAK5645679.1"/>
    </source>
</evidence>
<dbReference type="InterPro" id="IPR007248">
    <property type="entry name" value="Mpv17_PMP22"/>
</dbReference>
<evidence type="ECO:0000256" key="3">
    <source>
        <dbReference type="ARBA" id="ARBA00022692"/>
    </source>
</evidence>
<dbReference type="Pfam" id="PF04117">
    <property type="entry name" value="Mpv17_PMP22"/>
    <property type="match status" value="1"/>
</dbReference>
<dbReference type="PANTHER" id="PTHR11266:SF17">
    <property type="entry name" value="PROTEIN MPV17"/>
    <property type="match status" value="1"/>
</dbReference>
<accession>A0AAN7VKW4</accession>
<dbReference type="AlphaFoldDB" id="A0AAN7VKW4"/>
<dbReference type="EMBL" id="JAVRBK010000003">
    <property type="protein sequence ID" value="KAK5645679.1"/>
    <property type="molecule type" value="Genomic_DNA"/>
</dbReference>
<proteinExistence type="inferred from homology"/>
<keyword evidence="9" id="KW-1185">Reference proteome</keyword>
<organism evidence="8 9">
    <name type="scientific">Pyrocoelia pectoralis</name>
    <dbReference type="NCBI Taxonomy" id="417401"/>
    <lineage>
        <taxon>Eukaryota</taxon>
        <taxon>Metazoa</taxon>
        <taxon>Ecdysozoa</taxon>
        <taxon>Arthropoda</taxon>
        <taxon>Hexapoda</taxon>
        <taxon>Insecta</taxon>
        <taxon>Pterygota</taxon>
        <taxon>Neoptera</taxon>
        <taxon>Endopterygota</taxon>
        <taxon>Coleoptera</taxon>
        <taxon>Polyphaga</taxon>
        <taxon>Elateriformia</taxon>
        <taxon>Elateroidea</taxon>
        <taxon>Lampyridae</taxon>
        <taxon>Lampyrinae</taxon>
        <taxon>Pyrocoelia</taxon>
    </lineage>
</organism>
<sequence length="184" mass="20683">MTTILKFYRNALKKYPLITSSIQTSSLMVAGDIIAQTAIEANSLKNINLLRTSQFGVVGLFLVGPTLTTWYKVLDKYLGNKGTSAVLKKVAFDQGLFAPTFIVVFLTSLAIVQQKNVESSINELKTNYKDILIANYKLWPLVQVCNFYVVPVQYQILVVQFVALTWNTYLSWKTQGSNLKEISN</sequence>
<comment type="similarity">
    <text evidence="2 7">Belongs to the peroxisomal membrane protein PXMP2/4 family.</text>
</comment>
<evidence type="ECO:0000256" key="4">
    <source>
        <dbReference type="ARBA" id="ARBA00022989"/>
    </source>
</evidence>
<keyword evidence="4 7" id="KW-1133">Transmembrane helix</keyword>
<protein>
    <recommendedName>
        <fullName evidence="6">Mitochondrial inner membrane protein Mpv17</fullName>
    </recommendedName>
</protein>
<dbReference type="Proteomes" id="UP001329430">
    <property type="component" value="Chromosome 3"/>
</dbReference>
<evidence type="ECO:0000256" key="6">
    <source>
        <dbReference type="ARBA" id="ARBA00049743"/>
    </source>
</evidence>
<evidence type="ECO:0000256" key="2">
    <source>
        <dbReference type="ARBA" id="ARBA00006824"/>
    </source>
</evidence>
<reference evidence="8 9" key="1">
    <citation type="journal article" date="2024" name="Insects">
        <title>An Improved Chromosome-Level Genome Assembly of the Firefly Pyrocoelia pectoralis.</title>
        <authorList>
            <person name="Fu X."/>
            <person name="Meyer-Rochow V.B."/>
            <person name="Ballantyne L."/>
            <person name="Zhu X."/>
        </authorList>
    </citation>
    <scope>NUCLEOTIDE SEQUENCE [LARGE SCALE GENOMIC DNA]</scope>
    <source>
        <strain evidence="8">XCY_ONT2</strain>
    </source>
</reference>
<feature type="transmembrane region" description="Helical" evidence="7">
    <location>
        <begin position="94"/>
        <end position="112"/>
    </location>
</feature>
<dbReference type="GO" id="GO:1901858">
    <property type="term" value="P:regulation of mitochondrial DNA metabolic process"/>
    <property type="evidence" value="ECO:0007669"/>
    <property type="project" value="TreeGrafter"/>
</dbReference>
<dbReference type="PANTHER" id="PTHR11266">
    <property type="entry name" value="PEROXISOMAL MEMBRANE PROTEIN 2, PXMP2 MPV17"/>
    <property type="match status" value="1"/>
</dbReference>
<comment type="caution">
    <text evidence="8">The sequence shown here is derived from an EMBL/GenBank/DDBJ whole genome shotgun (WGS) entry which is preliminary data.</text>
</comment>
<gene>
    <name evidence="8" type="ORF">RI129_004143</name>
</gene>
<dbReference type="GO" id="GO:0005739">
    <property type="term" value="C:mitochondrion"/>
    <property type="evidence" value="ECO:0007669"/>
    <property type="project" value="TreeGrafter"/>
</dbReference>
<evidence type="ECO:0000256" key="5">
    <source>
        <dbReference type="ARBA" id="ARBA00023136"/>
    </source>
</evidence>
<evidence type="ECO:0000256" key="1">
    <source>
        <dbReference type="ARBA" id="ARBA00004141"/>
    </source>
</evidence>
<dbReference type="GO" id="GO:0015267">
    <property type="term" value="F:channel activity"/>
    <property type="evidence" value="ECO:0007669"/>
    <property type="project" value="TreeGrafter"/>
</dbReference>
<dbReference type="GO" id="GO:0016020">
    <property type="term" value="C:membrane"/>
    <property type="evidence" value="ECO:0007669"/>
    <property type="project" value="UniProtKB-SubCell"/>
</dbReference>
<evidence type="ECO:0000256" key="7">
    <source>
        <dbReference type="RuleBase" id="RU363053"/>
    </source>
</evidence>
<comment type="subcellular location">
    <subcellularLocation>
        <location evidence="1">Membrane</location>
        <topology evidence="1">Multi-pass membrane protein</topology>
    </subcellularLocation>
</comment>
<name>A0AAN7VKW4_9COLE</name>